<dbReference type="PANTHER" id="PTHR43224:SF1">
    <property type="entry name" value="AMIDINOTRANSFERASE"/>
    <property type="match status" value="1"/>
</dbReference>
<organism evidence="2 3">
    <name type="scientific">Helcobacillus massiliensis</name>
    <dbReference type="NCBI Taxonomy" id="521392"/>
    <lineage>
        <taxon>Bacteria</taxon>
        <taxon>Bacillati</taxon>
        <taxon>Actinomycetota</taxon>
        <taxon>Actinomycetes</taxon>
        <taxon>Micrococcales</taxon>
        <taxon>Dermabacteraceae</taxon>
        <taxon>Helcobacillus</taxon>
    </lineage>
</organism>
<dbReference type="PANTHER" id="PTHR43224">
    <property type="entry name" value="AMIDINOTRANSFERASE"/>
    <property type="match status" value="1"/>
</dbReference>
<evidence type="ECO:0000313" key="2">
    <source>
        <dbReference type="EMBL" id="MBB3024087.1"/>
    </source>
</evidence>
<dbReference type="EMBL" id="JACHWP010000027">
    <property type="protein sequence ID" value="MBB3024087.1"/>
    <property type="molecule type" value="Genomic_DNA"/>
</dbReference>
<dbReference type="AlphaFoldDB" id="A0A839R1W5"/>
<dbReference type="RefSeq" id="WP_221187372.1">
    <property type="nucleotide sequence ID" value="NZ_CBCSFZ010000055.1"/>
</dbReference>
<sequence length="302" mass="33757">MMVRPHRFRPNQQTAADNHFQTEPDASRSVIAQRAYDEVTRMVEQLRGRGVDVLLLEDEGTTTPDSVFPNNWITTHPTGLLATFPMYAENRRRERRADALELLQERFHVYDTVDLSAAELEGEALEGTGVMIFDHLEMLAYACRSKRLSSRLFDEFCELAGYTPILFDATDSDGVPVYHTNVMMALGTDLAVIGASMIRDESERRAVLGQLRDTGREVVELTEEQIGSFAGNCLEVQGADGRLLVMSRTGVDSLSRAQRDRIESRVELLPVDVHTLELAGGSARCMLAGIHLEPRQVHTPRA</sequence>
<dbReference type="InterPro" id="IPR014541">
    <property type="entry name" value="Amdntrnsf_FN0238"/>
</dbReference>
<name>A0A839R1W5_9MICO</name>
<evidence type="ECO:0000313" key="3">
    <source>
        <dbReference type="Proteomes" id="UP000568050"/>
    </source>
</evidence>
<gene>
    <name evidence="2" type="ORF">FHX50_002394</name>
</gene>
<dbReference type="SUPFAM" id="SSF55909">
    <property type="entry name" value="Pentein"/>
    <property type="match status" value="1"/>
</dbReference>
<evidence type="ECO:0000256" key="1">
    <source>
        <dbReference type="SAM" id="MobiDB-lite"/>
    </source>
</evidence>
<proteinExistence type="predicted"/>
<protein>
    <recommendedName>
        <fullName evidence="4">Amidinotransferase</fullName>
    </recommendedName>
</protein>
<reference evidence="2 3" key="1">
    <citation type="submission" date="2020-08" db="EMBL/GenBank/DDBJ databases">
        <title>Sequencing the genomes of 1000 actinobacteria strains.</title>
        <authorList>
            <person name="Klenk H.-P."/>
        </authorList>
    </citation>
    <scope>NUCLEOTIDE SEQUENCE [LARGE SCALE GENOMIC DNA]</scope>
    <source>
        <strain evidence="2 3">DSM 23040</strain>
    </source>
</reference>
<feature type="region of interest" description="Disordered" evidence="1">
    <location>
        <begin position="1"/>
        <end position="25"/>
    </location>
</feature>
<comment type="caution">
    <text evidence="2">The sequence shown here is derived from an EMBL/GenBank/DDBJ whole genome shotgun (WGS) entry which is preliminary data.</text>
</comment>
<dbReference type="Gene3D" id="3.75.10.10">
    <property type="entry name" value="L-arginine/glycine Amidinotransferase, Chain A"/>
    <property type="match status" value="1"/>
</dbReference>
<dbReference type="Proteomes" id="UP000568050">
    <property type="component" value="Unassembled WGS sequence"/>
</dbReference>
<dbReference type="Pfam" id="PF19420">
    <property type="entry name" value="DDAH_eukar"/>
    <property type="match status" value="1"/>
</dbReference>
<dbReference type="NCBIfam" id="NF046062">
    <property type="entry name" value="citrull_CtlX"/>
    <property type="match status" value="1"/>
</dbReference>
<keyword evidence="3" id="KW-1185">Reference proteome</keyword>
<dbReference type="PIRSF" id="PIRSF028188">
    <property type="entry name" value="Amdntrnsf_FN0238"/>
    <property type="match status" value="1"/>
</dbReference>
<evidence type="ECO:0008006" key="4">
    <source>
        <dbReference type="Google" id="ProtNLM"/>
    </source>
</evidence>
<feature type="compositionally biased region" description="Polar residues" evidence="1">
    <location>
        <begin position="10"/>
        <end position="19"/>
    </location>
</feature>
<accession>A0A839R1W5</accession>